<dbReference type="SUPFAM" id="SSF53474">
    <property type="entry name" value="alpha/beta-Hydrolases"/>
    <property type="match status" value="1"/>
</dbReference>
<dbReference type="InterPro" id="IPR029058">
    <property type="entry name" value="AB_hydrolase_fold"/>
</dbReference>
<dbReference type="PANTHER" id="PTHR43037:SF1">
    <property type="entry name" value="BLL1128 PROTEIN"/>
    <property type="match status" value="1"/>
</dbReference>
<feature type="domain" description="Peptidase S9 prolyl oligopeptidase catalytic" evidence="3">
    <location>
        <begin position="242"/>
        <end position="378"/>
    </location>
</feature>
<dbReference type="PANTHER" id="PTHR43037">
    <property type="entry name" value="UNNAMED PRODUCT-RELATED"/>
    <property type="match status" value="1"/>
</dbReference>
<evidence type="ECO:0000259" key="3">
    <source>
        <dbReference type="Pfam" id="PF00326"/>
    </source>
</evidence>
<name>A0A8E6ETW3_9BACT</name>
<feature type="signal peptide" evidence="2">
    <location>
        <begin position="1"/>
        <end position="19"/>
    </location>
</feature>
<dbReference type="Pfam" id="PF00326">
    <property type="entry name" value="Peptidase_S9"/>
    <property type="match status" value="1"/>
</dbReference>
<dbReference type="RefSeq" id="WP_213494496.1">
    <property type="nucleotide sequence ID" value="NZ_CP074694.1"/>
</dbReference>
<dbReference type="Proteomes" id="UP000676194">
    <property type="component" value="Chromosome"/>
</dbReference>
<feature type="chain" id="PRO_5034044885" evidence="2">
    <location>
        <begin position="20"/>
        <end position="681"/>
    </location>
</feature>
<dbReference type="EMBL" id="CP074694">
    <property type="protein sequence ID" value="QVL30625.1"/>
    <property type="molecule type" value="Genomic_DNA"/>
</dbReference>
<proteinExistence type="predicted"/>
<dbReference type="Gene3D" id="3.40.50.1820">
    <property type="entry name" value="alpha/beta hydrolase"/>
    <property type="match status" value="1"/>
</dbReference>
<dbReference type="InterPro" id="IPR050955">
    <property type="entry name" value="Plant_Biomass_Hydrol_Est"/>
</dbReference>
<dbReference type="InterPro" id="IPR001375">
    <property type="entry name" value="Peptidase_S9_cat"/>
</dbReference>
<evidence type="ECO:0000313" key="4">
    <source>
        <dbReference type="EMBL" id="QVL30625.1"/>
    </source>
</evidence>
<accession>A0A8E6ETW3</accession>
<keyword evidence="1 2" id="KW-0732">Signal</keyword>
<dbReference type="GO" id="GO:0006508">
    <property type="term" value="P:proteolysis"/>
    <property type="evidence" value="ECO:0007669"/>
    <property type="project" value="InterPro"/>
</dbReference>
<protein>
    <submittedName>
        <fullName evidence="4">Prolyl oligopeptidase family serine peptidase</fullName>
    </submittedName>
</protein>
<evidence type="ECO:0000256" key="2">
    <source>
        <dbReference type="SAM" id="SignalP"/>
    </source>
</evidence>
<sequence length="681" mass="76218">MRRFLFGILFTALAGICYADGPQDNQFDKVRPVPPPGVKIEDEARKELESGVSALQTEVDKLAQSTDALVKLNLPDVQIYLNAVKYALKYDEFLINAPNISPTTKSGEKKTKDQIEAERKAALERAAKGQVDLARKALKNGLQRAKELQDKKPSWSTAKGLVPRGYQSKIDESVQPYVLVVPESYDPKKPTRLDFWCHGRGETLSELNFLQTGKGQFTPPNAIVCHLYGRFCCANKLAGEIDLLEALADISKKYNIDSNRLVVRGFSMGGASTWHFAVHYPSLFCAAAPGAGFSETPEFLKVFQNEKITPTDYEQKLWHMYNATDTALNLFNIPTIAYSGEIDSQKQAADMMVKALDKEGMQIPHIIGPKTGHSYHKDAIPLINKFVDEAAEKGKPDMPETVKFATFTLRYNKSYWVQIDELEQHWEQARVIANLKAMGTQCTIETKNVAALTLVDLKAEGTTLHVLIDGTPFQIERVAGNKADSFHFRKDKGAWKVVNSPEHSGLHKVHGLQGPIDDAFLDRFILVKPTGKSANADVEKWVNEEMNRAIMQWRKVFRGEPLVKDDKDITEADIKSSNLILWGDPQSNSVYAKIADKLPIQPKADAPKIVPLLIYPNPLNPKKYIVTNSGFTFREYDALNNARQVPKLPDWALVDISTPPNGRYPGKVVEAGFFDESWKKK</sequence>
<dbReference type="AlphaFoldDB" id="A0A8E6ETW3"/>
<organism evidence="4 5">
    <name type="scientific">Telmatocola sphagniphila</name>
    <dbReference type="NCBI Taxonomy" id="1123043"/>
    <lineage>
        <taxon>Bacteria</taxon>
        <taxon>Pseudomonadati</taxon>
        <taxon>Planctomycetota</taxon>
        <taxon>Planctomycetia</taxon>
        <taxon>Gemmatales</taxon>
        <taxon>Gemmataceae</taxon>
    </lineage>
</organism>
<evidence type="ECO:0000256" key="1">
    <source>
        <dbReference type="ARBA" id="ARBA00022729"/>
    </source>
</evidence>
<dbReference type="KEGG" id="tsph:KIH39_17420"/>
<evidence type="ECO:0000313" key="5">
    <source>
        <dbReference type="Proteomes" id="UP000676194"/>
    </source>
</evidence>
<dbReference type="GO" id="GO:0008236">
    <property type="term" value="F:serine-type peptidase activity"/>
    <property type="evidence" value="ECO:0007669"/>
    <property type="project" value="InterPro"/>
</dbReference>
<keyword evidence="5" id="KW-1185">Reference proteome</keyword>
<reference evidence="4" key="1">
    <citation type="submission" date="2021-05" db="EMBL/GenBank/DDBJ databases">
        <title>Complete genome sequence of the cellulolytic planctomycete Telmatocola sphagniphila SP2T and characterization of the first cellulase from planctomycetes.</title>
        <authorList>
            <person name="Rakitin A.L."/>
            <person name="Beletsky A.V."/>
            <person name="Naumoff D.G."/>
            <person name="Kulichevskaya I.S."/>
            <person name="Mardanov A.V."/>
            <person name="Ravin N.V."/>
            <person name="Dedysh S.N."/>
        </authorList>
    </citation>
    <scope>NUCLEOTIDE SEQUENCE</scope>
    <source>
        <strain evidence="4">SP2T</strain>
    </source>
</reference>
<gene>
    <name evidence="4" type="ORF">KIH39_17420</name>
</gene>